<dbReference type="EMBL" id="JARJCN010000193">
    <property type="protein sequence ID" value="KAJ7064392.1"/>
    <property type="molecule type" value="Genomic_DNA"/>
</dbReference>
<dbReference type="InterPro" id="IPR042099">
    <property type="entry name" value="ANL_N_sf"/>
</dbReference>
<name>A0AAD6XFH9_9AGAR</name>
<feature type="non-terminal residue" evidence="7">
    <location>
        <position position="365"/>
    </location>
</feature>
<dbReference type="Gene3D" id="3.30.300.30">
    <property type="match status" value="1"/>
</dbReference>
<dbReference type="AlphaFoldDB" id="A0AAD6XFH9"/>
<dbReference type="Gene3D" id="3.40.50.12780">
    <property type="entry name" value="N-terminal domain of ligase-like"/>
    <property type="match status" value="1"/>
</dbReference>
<dbReference type="GO" id="GO:0006085">
    <property type="term" value="P:acetyl-CoA biosynthetic process"/>
    <property type="evidence" value="ECO:0007669"/>
    <property type="project" value="TreeGrafter"/>
</dbReference>
<evidence type="ECO:0000259" key="6">
    <source>
        <dbReference type="Pfam" id="PF13193"/>
    </source>
</evidence>
<gene>
    <name evidence="8" type="ORF">B0H15DRAFT_794618</name>
    <name evidence="7" type="ORF">B0H15DRAFT_794694</name>
</gene>
<dbReference type="InterPro" id="IPR045851">
    <property type="entry name" value="AMP-bd_C_sf"/>
</dbReference>
<keyword evidence="9" id="KW-1185">Reference proteome</keyword>
<dbReference type="GO" id="GO:0005829">
    <property type="term" value="C:cytosol"/>
    <property type="evidence" value="ECO:0007669"/>
    <property type="project" value="TreeGrafter"/>
</dbReference>
<feature type="domain" description="AMP-binding enzyme C-terminal" evidence="6">
    <location>
        <begin position="244"/>
        <end position="326"/>
    </location>
</feature>
<dbReference type="GO" id="GO:0005524">
    <property type="term" value="F:ATP binding"/>
    <property type="evidence" value="ECO:0007669"/>
    <property type="project" value="UniProtKB-KW"/>
</dbReference>
<keyword evidence="3" id="KW-0547">Nucleotide-binding</keyword>
<reference evidence="7" key="1">
    <citation type="submission" date="2023-03" db="EMBL/GenBank/DDBJ databases">
        <title>Massive genome expansion in bonnet fungi (Mycena s.s.) driven by repeated elements and novel gene families across ecological guilds.</title>
        <authorList>
            <consortium name="Lawrence Berkeley National Laboratory"/>
            <person name="Harder C.B."/>
            <person name="Miyauchi S."/>
            <person name="Viragh M."/>
            <person name="Kuo A."/>
            <person name="Thoen E."/>
            <person name="Andreopoulos B."/>
            <person name="Lu D."/>
            <person name="Skrede I."/>
            <person name="Drula E."/>
            <person name="Henrissat B."/>
            <person name="Morin E."/>
            <person name="Kohler A."/>
            <person name="Barry K."/>
            <person name="LaButti K."/>
            <person name="Morin E."/>
            <person name="Salamov A."/>
            <person name="Lipzen A."/>
            <person name="Mereny Z."/>
            <person name="Hegedus B."/>
            <person name="Baldrian P."/>
            <person name="Stursova M."/>
            <person name="Weitz H."/>
            <person name="Taylor A."/>
            <person name="Grigoriev I.V."/>
            <person name="Nagy L.G."/>
            <person name="Martin F."/>
            <person name="Kauserud H."/>
        </authorList>
    </citation>
    <scope>NUCLEOTIDE SEQUENCE</scope>
    <source>
        <strain evidence="7">CBHHK173m</strain>
    </source>
</reference>
<comment type="caution">
    <text evidence="7">The sequence shown here is derived from an EMBL/GenBank/DDBJ whole genome shotgun (WGS) entry which is preliminary data.</text>
</comment>
<dbReference type="SUPFAM" id="SSF56801">
    <property type="entry name" value="Acetyl-CoA synthetase-like"/>
    <property type="match status" value="1"/>
</dbReference>
<proteinExistence type="predicted"/>
<dbReference type="Pfam" id="PF13193">
    <property type="entry name" value="AMP-binding_C"/>
    <property type="match status" value="1"/>
</dbReference>
<dbReference type="PANTHER" id="PTHR24095:SF14">
    <property type="entry name" value="ACETYL-COENZYME A SYNTHETASE 1"/>
    <property type="match status" value="1"/>
</dbReference>
<dbReference type="GO" id="GO:0003987">
    <property type="term" value="F:acetate-CoA ligase activity"/>
    <property type="evidence" value="ECO:0007669"/>
    <property type="project" value="UniProtKB-EC"/>
</dbReference>
<dbReference type="InterPro" id="IPR000873">
    <property type="entry name" value="AMP-dep_synth/lig_dom"/>
</dbReference>
<evidence type="ECO:0000313" key="8">
    <source>
        <dbReference type="EMBL" id="KAJ7065128.1"/>
    </source>
</evidence>
<keyword evidence="2" id="KW-0436">Ligase</keyword>
<sequence>RYVFDVHPGDRFACMADVGWITGHTYIIYGPLLNGVATLMFESTPVYPTPARYWETVAQHKLTQFYSAPTAVRLLRRLGAHHVAPHDLSSLRVLGSVGEPINPEAWNWYNEHVGRKQCAVVDTFWQTETGSIVVTPLPGAVPTKPGSATVPFFGHTAAILDPMTGAELEGNSVEGVLALKTPWPSIARTIWQDHARYLETYMKPYPGLFYTGDGAARDEDGYIWIRGRIDDVINVSGHRMSTAEIESALIMHKGVAETAVIGAADELTGQAVYAFVTLKPEFTFDPSNEAGLAKELVLQVRKVIGPFAAPKKIYIVPDLPKTRSGKIMRRIMRKIVAGEGDQLGDLSTVAEPGVVEVIKQKVAES</sequence>
<organism evidence="7 9">
    <name type="scientific">Mycena belliarum</name>
    <dbReference type="NCBI Taxonomy" id="1033014"/>
    <lineage>
        <taxon>Eukaryota</taxon>
        <taxon>Fungi</taxon>
        <taxon>Dikarya</taxon>
        <taxon>Basidiomycota</taxon>
        <taxon>Agaricomycotina</taxon>
        <taxon>Agaricomycetes</taxon>
        <taxon>Agaricomycetidae</taxon>
        <taxon>Agaricales</taxon>
        <taxon>Marasmiineae</taxon>
        <taxon>Mycenaceae</taxon>
        <taxon>Mycena</taxon>
    </lineage>
</organism>
<protein>
    <recommendedName>
        <fullName evidence="1">acetate--CoA ligase</fullName>
        <ecNumber evidence="1">6.2.1.1</ecNumber>
    </recommendedName>
</protein>
<accession>A0AAD6XFH9</accession>
<evidence type="ECO:0000259" key="5">
    <source>
        <dbReference type="Pfam" id="PF00501"/>
    </source>
</evidence>
<dbReference type="EC" id="6.2.1.1" evidence="1"/>
<evidence type="ECO:0000256" key="1">
    <source>
        <dbReference type="ARBA" id="ARBA00013275"/>
    </source>
</evidence>
<evidence type="ECO:0000313" key="9">
    <source>
        <dbReference type="Proteomes" id="UP001222325"/>
    </source>
</evidence>
<evidence type="ECO:0000256" key="2">
    <source>
        <dbReference type="ARBA" id="ARBA00022598"/>
    </source>
</evidence>
<dbReference type="EMBL" id="JARJCN010000181">
    <property type="protein sequence ID" value="KAJ7065128.1"/>
    <property type="molecule type" value="Genomic_DNA"/>
</dbReference>
<feature type="domain" description="AMP-dependent synthetase/ligase" evidence="5">
    <location>
        <begin position="4"/>
        <end position="188"/>
    </location>
</feature>
<dbReference type="PANTHER" id="PTHR24095">
    <property type="entry name" value="ACETYL-COENZYME A SYNTHETASE"/>
    <property type="match status" value="1"/>
</dbReference>
<evidence type="ECO:0000313" key="7">
    <source>
        <dbReference type="EMBL" id="KAJ7064392.1"/>
    </source>
</evidence>
<dbReference type="InterPro" id="IPR025110">
    <property type="entry name" value="AMP-bd_C"/>
</dbReference>
<evidence type="ECO:0000256" key="4">
    <source>
        <dbReference type="ARBA" id="ARBA00022840"/>
    </source>
</evidence>
<keyword evidence="4" id="KW-0067">ATP-binding</keyword>
<evidence type="ECO:0000256" key="3">
    <source>
        <dbReference type="ARBA" id="ARBA00022741"/>
    </source>
</evidence>
<dbReference type="Pfam" id="PF00501">
    <property type="entry name" value="AMP-binding"/>
    <property type="match status" value="1"/>
</dbReference>
<dbReference type="Proteomes" id="UP001222325">
    <property type="component" value="Unassembled WGS sequence"/>
</dbReference>